<sequence length="70" mass="7820">MSQWPSVKGRRLLSALMGIGWSIKRQSGSHRTLSRAGWPDYVFAFHDGETIGPRMLARVAKHTGLTPEDI</sequence>
<keyword evidence="6" id="KW-0694">RNA-binding</keyword>
<dbReference type="OrthoDB" id="121656at2"/>
<keyword evidence="4" id="KW-0255">Endonuclease</keyword>
<gene>
    <name evidence="8" type="ORF">BDD21_0553</name>
</gene>
<evidence type="ECO:0000313" key="8">
    <source>
        <dbReference type="EMBL" id="RKT43231.1"/>
    </source>
</evidence>
<dbReference type="Proteomes" id="UP000274556">
    <property type="component" value="Unassembled WGS sequence"/>
</dbReference>
<name>A0A495V1E7_9GAMM</name>
<dbReference type="RefSeq" id="WP_120795838.1">
    <property type="nucleotide sequence ID" value="NZ_RBXL01000001.1"/>
</dbReference>
<keyword evidence="2" id="KW-1277">Toxin-antitoxin system</keyword>
<accession>A0A495V1E7</accession>
<dbReference type="SUPFAM" id="SSF54786">
    <property type="entry name" value="YcfA/nrd intein domain"/>
    <property type="match status" value="1"/>
</dbReference>
<dbReference type="GO" id="GO:0003729">
    <property type="term" value="F:mRNA binding"/>
    <property type="evidence" value="ECO:0007669"/>
    <property type="project" value="InterPro"/>
</dbReference>
<evidence type="ECO:0000256" key="4">
    <source>
        <dbReference type="ARBA" id="ARBA00022759"/>
    </source>
</evidence>
<evidence type="ECO:0000256" key="5">
    <source>
        <dbReference type="ARBA" id="ARBA00022801"/>
    </source>
</evidence>
<evidence type="ECO:0000313" key="9">
    <source>
        <dbReference type="Proteomes" id="UP000274556"/>
    </source>
</evidence>
<keyword evidence="5" id="KW-0378">Hydrolase</keyword>
<evidence type="ECO:0000256" key="3">
    <source>
        <dbReference type="ARBA" id="ARBA00022722"/>
    </source>
</evidence>
<dbReference type="GO" id="GO:0004519">
    <property type="term" value="F:endonuclease activity"/>
    <property type="evidence" value="ECO:0007669"/>
    <property type="project" value="UniProtKB-KW"/>
</dbReference>
<organism evidence="8 9">
    <name type="scientific">Thiocapsa rosea</name>
    <dbReference type="NCBI Taxonomy" id="69360"/>
    <lineage>
        <taxon>Bacteria</taxon>
        <taxon>Pseudomonadati</taxon>
        <taxon>Pseudomonadota</taxon>
        <taxon>Gammaproteobacteria</taxon>
        <taxon>Chromatiales</taxon>
        <taxon>Chromatiaceae</taxon>
        <taxon>Thiocapsa</taxon>
    </lineage>
</organism>
<proteinExistence type="inferred from homology"/>
<keyword evidence="9" id="KW-1185">Reference proteome</keyword>
<reference evidence="8 9" key="1">
    <citation type="submission" date="2018-10" db="EMBL/GenBank/DDBJ databases">
        <title>Genomic Encyclopedia of Archaeal and Bacterial Type Strains, Phase II (KMG-II): from individual species to whole genera.</title>
        <authorList>
            <person name="Goeker M."/>
        </authorList>
    </citation>
    <scope>NUCLEOTIDE SEQUENCE [LARGE SCALE GENOMIC DNA]</scope>
    <source>
        <strain evidence="8 9">DSM 235</strain>
    </source>
</reference>
<dbReference type="AlphaFoldDB" id="A0A495V1E7"/>
<dbReference type="InterPro" id="IPR012933">
    <property type="entry name" value="HicA_mRNA_interferase"/>
</dbReference>
<comment type="caution">
    <text evidence="8">The sequence shown here is derived from an EMBL/GenBank/DDBJ whole genome shotgun (WGS) entry which is preliminary data.</text>
</comment>
<dbReference type="GO" id="GO:0016787">
    <property type="term" value="F:hydrolase activity"/>
    <property type="evidence" value="ECO:0007669"/>
    <property type="project" value="UniProtKB-KW"/>
</dbReference>
<comment type="similarity">
    <text evidence="1">Belongs to the HicA mRNA interferase family.</text>
</comment>
<keyword evidence="7" id="KW-0346">Stress response</keyword>
<dbReference type="EMBL" id="RBXL01000001">
    <property type="protein sequence ID" value="RKT43231.1"/>
    <property type="molecule type" value="Genomic_DNA"/>
</dbReference>
<keyword evidence="3" id="KW-0540">Nuclease</keyword>
<evidence type="ECO:0000256" key="6">
    <source>
        <dbReference type="ARBA" id="ARBA00022884"/>
    </source>
</evidence>
<dbReference type="Gene3D" id="3.30.920.30">
    <property type="entry name" value="Hypothetical protein"/>
    <property type="match status" value="1"/>
</dbReference>
<protein>
    <submittedName>
        <fullName evidence="8">Putative RNA binding protein YcfA (HicA-like mRNA interferase family)</fullName>
    </submittedName>
</protein>
<evidence type="ECO:0000256" key="1">
    <source>
        <dbReference type="ARBA" id="ARBA00006620"/>
    </source>
</evidence>
<dbReference type="Pfam" id="PF07927">
    <property type="entry name" value="HicA_toxin"/>
    <property type="match status" value="1"/>
</dbReference>
<dbReference type="InterPro" id="IPR038570">
    <property type="entry name" value="HicA_sf"/>
</dbReference>
<evidence type="ECO:0000256" key="2">
    <source>
        <dbReference type="ARBA" id="ARBA00022649"/>
    </source>
</evidence>
<evidence type="ECO:0000256" key="7">
    <source>
        <dbReference type="ARBA" id="ARBA00023016"/>
    </source>
</evidence>